<sequence length="1055" mass="117877">MSSRETNNYRTGPVRRDENNPYMPSKSTRANSVITVAAPTKLGALQPVPDVSNIIEKRHELFQSMLIDLKTTPLHVSIEKSLTKLFTAKQCILWVSNQGMSNLTSPTLNKSIKSTIGIAGAAFRSKKLLNVSQPSKHESYNQMSDFAELASLYIPLFNDQDGQIYAIAQVTRDSDSLPFSDIDEESANFFANKFRQVSHLLIVDNNTITQISDNDLAPQVIDRLQHNFQCRDVQFWLHEKAKNSFSQYIGNEFVEQQNCGCVCSVMKSGVTCNAVDVTKLHGYSSEFDGIVSDPILIVPVQVKNQTFAIVLRGRVSGKSFSNIHAVQLENITPIVGRAILGSNALSSDETSSDFALRLKALLEVAENLSGVLDIDALIPTIMDRACSLLNTERCSLFLVDQTKQLLETTFHGGLDKSITLPITRGIVGHTATTGKIVNINDAYSDPRFDKQVDLETGFKTRTLLTVPIYNNRGEIAGVTEMINRRDGSAFDESDIKMMNAFNVFCGISLDNAKLYKTSLSLTRQLRGFAEMGSALNNSKTVKDVLEEILTNAKSVVHASRATIFLRDIDQDSITPYISVGDEIEHGTMFAAEVAKLLKPKVFVKDEIISMVRGDAPNLAKNSLESSSSTSRVTSLLSKNSMLNVTSSQKENDEFQPICGFPLLTSDSKVLGVMELKCNWKVLPEDLKLLDCFAVFAAVSLEKSQLEEIAKFGQIETALKKWISDDERKLYTIPEKLVIPEEKAACIYTVNFDAPQWDGIGLFKVLWNIMSFYDLFNEFKIPNEVFFTFVQSISQTYNKVPYHNWRHACDVTQFVNYEIITAKMDQVFTKFELLGIITSTICHDANHDGFTNVYNVKAETPLGILFKNQSVLETHHCSVAIGVITKEESNIFASLSASEYKAMWTLIIQLILITDMAKHFDFLKNLNAELDKGPADLENPEHRLMLMQAVLKCADISNVSRPFELADKWCDVLCEEFFRQGDLESANGMEYTSPLNDREHLDKPKSQIGFYTFVCLPLYKVAARAMPPLQKNVDQVMSNLAIWKASAAQKEQEAAQ</sequence>
<dbReference type="GeneID" id="94833854"/>
<evidence type="ECO:0000313" key="9">
    <source>
        <dbReference type="Proteomes" id="UP000179807"/>
    </source>
</evidence>
<evidence type="ECO:0000256" key="4">
    <source>
        <dbReference type="PIRSR" id="PIRSR623088-2"/>
    </source>
</evidence>
<dbReference type="Gene3D" id="1.10.1300.10">
    <property type="entry name" value="3'5'-cyclic nucleotide phosphodiesterase, catalytic domain"/>
    <property type="match status" value="1"/>
</dbReference>
<dbReference type="OrthoDB" id="74705at2759"/>
<dbReference type="InterPro" id="IPR029016">
    <property type="entry name" value="GAF-like_dom_sf"/>
</dbReference>
<dbReference type="EMBL" id="MLAK01000546">
    <property type="protein sequence ID" value="OHT13174.1"/>
    <property type="molecule type" value="Genomic_DNA"/>
</dbReference>
<feature type="binding site" evidence="4">
    <location>
        <position position="1006"/>
    </location>
    <ligand>
        <name>AMP</name>
        <dbReference type="ChEBI" id="CHEBI:456215"/>
    </ligand>
</feature>
<dbReference type="SMART" id="SM00065">
    <property type="entry name" value="GAF"/>
    <property type="match status" value="2"/>
</dbReference>
<feature type="binding site" evidence="4">
    <location>
        <position position="954"/>
    </location>
    <ligand>
        <name>AMP</name>
        <dbReference type="ChEBI" id="CHEBI:456215"/>
    </ligand>
</feature>
<feature type="binding site" evidence="5">
    <location>
        <position position="843"/>
    </location>
    <ligand>
        <name>Zn(2+)</name>
        <dbReference type="ChEBI" id="CHEBI:29105"/>
        <label>1</label>
    </ligand>
</feature>
<dbReference type="GO" id="GO:0046872">
    <property type="term" value="F:metal ion binding"/>
    <property type="evidence" value="ECO:0007669"/>
    <property type="project" value="UniProtKB-KW"/>
</dbReference>
<feature type="region of interest" description="Disordered" evidence="6">
    <location>
        <begin position="1"/>
        <end position="27"/>
    </location>
</feature>
<dbReference type="GO" id="GO:0004114">
    <property type="term" value="F:3',5'-cyclic-nucleotide phosphodiesterase activity"/>
    <property type="evidence" value="ECO:0007669"/>
    <property type="project" value="InterPro"/>
</dbReference>
<dbReference type="InterPro" id="IPR003018">
    <property type="entry name" value="GAF"/>
</dbReference>
<dbReference type="PRINTS" id="PR00387">
    <property type="entry name" value="PDIESTERASE1"/>
</dbReference>
<dbReference type="PANTHER" id="PTHR11347">
    <property type="entry name" value="CYCLIC NUCLEOTIDE PHOSPHODIESTERASE"/>
    <property type="match status" value="1"/>
</dbReference>
<feature type="binding site" evidence="4">
    <location>
        <begin position="802"/>
        <end position="806"/>
    </location>
    <ligand>
        <name>AMP</name>
        <dbReference type="ChEBI" id="CHEBI:456215"/>
    </ligand>
</feature>
<evidence type="ECO:0000256" key="5">
    <source>
        <dbReference type="PIRSR" id="PIRSR623088-3"/>
    </source>
</evidence>
<reference evidence="8" key="1">
    <citation type="submission" date="2016-10" db="EMBL/GenBank/DDBJ databases">
        <authorList>
            <person name="Benchimol M."/>
            <person name="Almeida L.G."/>
            <person name="Vasconcelos A.T."/>
            <person name="Perreira-Neves A."/>
            <person name="Rosa I.A."/>
            <person name="Tasca T."/>
            <person name="Bogo M.R."/>
            <person name="de Souza W."/>
        </authorList>
    </citation>
    <scope>NUCLEOTIDE SEQUENCE [LARGE SCALE GENOMIC DNA]</scope>
    <source>
        <strain evidence="8">K</strain>
    </source>
</reference>
<feature type="active site" description="Proton donor" evidence="3">
    <location>
        <position position="802"/>
    </location>
</feature>
<evidence type="ECO:0000256" key="1">
    <source>
        <dbReference type="ARBA" id="ARBA00022723"/>
    </source>
</evidence>
<dbReference type="SUPFAM" id="SSF55781">
    <property type="entry name" value="GAF domain-like"/>
    <property type="match status" value="4"/>
</dbReference>
<gene>
    <name evidence="8" type="ORF">TRFO_16718</name>
</gene>
<name>A0A1J4KU36_9EUKA</name>
<accession>A0A1J4KU36</accession>
<dbReference type="Gene3D" id="3.30.450.40">
    <property type="match status" value="3"/>
</dbReference>
<feature type="binding site" evidence="5">
    <location>
        <position position="806"/>
    </location>
    <ligand>
        <name>Zn(2+)</name>
        <dbReference type="ChEBI" id="CHEBI:29105"/>
        <label>1</label>
    </ligand>
</feature>
<comment type="caution">
    <text evidence="8">The sequence shown here is derived from an EMBL/GenBank/DDBJ whole genome shotgun (WGS) entry which is preliminary data.</text>
</comment>
<protein>
    <submittedName>
        <fullName evidence="8">3'5'-cyclic nucleotide phosphodiesterase family protein</fullName>
    </submittedName>
</protein>
<evidence type="ECO:0000256" key="6">
    <source>
        <dbReference type="SAM" id="MobiDB-lite"/>
    </source>
</evidence>
<keyword evidence="2" id="KW-0378">Hydrolase</keyword>
<proteinExistence type="predicted"/>
<feature type="binding site" evidence="4">
    <location>
        <position position="843"/>
    </location>
    <ligand>
        <name>AMP</name>
        <dbReference type="ChEBI" id="CHEBI:456215"/>
    </ligand>
</feature>
<dbReference type="GO" id="GO:0007165">
    <property type="term" value="P:signal transduction"/>
    <property type="evidence" value="ECO:0007669"/>
    <property type="project" value="InterPro"/>
</dbReference>
<dbReference type="AlphaFoldDB" id="A0A1J4KU36"/>
<dbReference type="Proteomes" id="UP000179807">
    <property type="component" value="Unassembled WGS sequence"/>
</dbReference>
<feature type="binding site" evidence="5">
    <location>
        <position position="842"/>
    </location>
    <ligand>
        <name>Zn(2+)</name>
        <dbReference type="ChEBI" id="CHEBI:29105"/>
        <label>1</label>
    </ligand>
</feature>
<evidence type="ECO:0000256" key="2">
    <source>
        <dbReference type="ARBA" id="ARBA00022801"/>
    </source>
</evidence>
<evidence type="ECO:0000256" key="3">
    <source>
        <dbReference type="PIRSR" id="PIRSR623088-1"/>
    </source>
</evidence>
<feature type="binding site" evidence="5">
    <location>
        <position position="954"/>
    </location>
    <ligand>
        <name>Zn(2+)</name>
        <dbReference type="ChEBI" id="CHEBI:29105"/>
        <label>1</label>
    </ligand>
</feature>
<dbReference type="Pfam" id="PF01590">
    <property type="entry name" value="GAF"/>
    <property type="match status" value="2"/>
</dbReference>
<dbReference type="Pfam" id="PF00233">
    <property type="entry name" value="PDEase_I"/>
    <property type="match status" value="1"/>
</dbReference>
<dbReference type="InterPro" id="IPR002073">
    <property type="entry name" value="PDEase_catalytic_dom"/>
</dbReference>
<dbReference type="InterPro" id="IPR036971">
    <property type="entry name" value="PDEase_catalytic_dom_sf"/>
</dbReference>
<organism evidence="8 9">
    <name type="scientific">Tritrichomonas foetus</name>
    <dbReference type="NCBI Taxonomy" id="1144522"/>
    <lineage>
        <taxon>Eukaryota</taxon>
        <taxon>Metamonada</taxon>
        <taxon>Parabasalia</taxon>
        <taxon>Tritrichomonadida</taxon>
        <taxon>Tritrichomonadidae</taxon>
        <taxon>Tritrichomonas</taxon>
    </lineage>
</organism>
<dbReference type="InterPro" id="IPR023088">
    <property type="entry name" value="PDEase"/>
</dbReference>
<dbReference type="RefSeq" id="XP_068366310.1">
    <property type="nucleotide sequence ID" value="XM_068499150.1"/>
</dbReference>
<evidence type="ECO:0000259" key="7">
    <source>
        <dbReference type="PROSITE" id="PS51845"/>
    </source>
</evidence>
<evidence type="ECO:0000313" key="8">
    <source>
        <dbReference type="EMBL" id="OHT13174.1"/>
    </source>
</evidence>
<dbReference type="SUPFAM" id="SSF109604">
    <property type="entry name" value="HD-domain/PDEase-like"/>
    <property type="match status" value="1"/>
</dbReference>
<keyword evidence="9" id="KW-1185">Reference proteome</keyword>
<dbReference type="VEuPathDB" id="TrichDB:TRFO_16718"/>
<feature type="binding site" evidence="5">
    <location>
        <position position="843"/>
    </location>
    <ligand>
        <name>Zn(2+)</name>
        <dbReference type="ChEBI" id="CHEBI:29105"/>
        <label>2</label>
    </ligand>
</feature>
<keyword evidence="1 5" id="KW-0479">Metal-binding</keyword>
<feature type="domain" description="PDEase" evidence="7">
    <location>
        <begin position="725"/>
        <end position="1049"/>
    </location>
</feature>
<dbReference type="PROSITE" id="PS51845">
    <property type="entry name" value="PDEASE_I_2"/>
    <property type="match status" value="1"/>
</dbReference>
<feature type="compositionally biased region" description="Polar residues" evidence="6">
    <location>
        <begin position="1"/>
        <end position="10"/>
    </location>
</feature>